<evidence type="ECO:0000256" key="4">
    <source>
        <dbReference type="ARBA" id="ARBA00023136"/>
    </source>
</evidence>
<feature type="transmembrane region" description="Helical" evidence="5">
    <location>
        <begin position="6"/>
        <end position="28"/>
    </location>
</feature>
<keyword evidence="6" id="KW-0489">Methyltransferase</keyword>
<reference evidence="6 7" key="1">
    <citation type="journal article" date="2018" name="Nat. Biotechnol.">
        <title>A standardized bacterial taxonomy based on genome phylogeny substantially revises the tree of life.</title>
        <authorList>
            <person name="Parks D.H."/>
            <person name="Chuvochina M."/>
            <person name="Waite D.W."/>
            <person name="Rinke C."/>
            <person name="Skarshewski A."/>
            <person name="Chaumeil P.A."/>
            <person name="Hugenholtz P."/>
        </authorList>
    </citation>
    <scope>NUCLEOTIDE SEQUENCE [LARGE SCALE GENOMIC DNA]</scope>
    <source>
        <strain evidence="6">UBA9360</strain>
    </source>
</reference>
<dbReference type="GO" id="GO:0032259">
    <property type="term" value="P:methylation"/>
    <property type="evidence" value="ECO:0007669"/>
    <property type="project" value="UniProtKB-KW"/>
</dbReference>
<dbReference type="Gene3D" id="1.20.120.1630">
    <property type="match status" value="1"/>
</dbReference>
<organism evidence="6 7">
    <name type="scientific">Idiomarina baltica</name>
    <dbReference type="NCBI Taxonomy" id="190892"/>
    <lineage>
        <taxon>Bacteria</taxon>
        <taxon>Pseudomonadati</taxon>
        <taxon>Pseudomonadota</taxon>
        <taxon>Gammaproteobacteria</taxon>
        <taxon>Alteromonadales</taxon>
        <taxon>Idiomarinaceae</taxon>
        <taxon>Idiomarina</taxon>
    </lineage>
</organism>
<dbReference type="PANTHER" id="PTHR12714:SF9">
    <property type="entry name" value="PROTEIN-S-ISOPRENYLCYSTEINE O-METHYLTRANSFERASE"/>
    <property type="match status" value="1"/>
</dbReference>
<dbReference type="STRING" id="314276.OS145_00645"/>
<evidence type="ECO:0000313" key="6">
    <source>
        <dbReference type="EMBL" id="HAR56823.1"/>
    </source>
</evidence>
<dbReference type="InterPro" id="IPR007318">
    <property type="entry name" value="Phopholipid_MeTrfase"/>
</dbReference>
<sequence>MFNFDILSQYFLAIYFTIIAVHYSSVALGRKARTQQKQVHVGKALSASWWIRQTFNMFRSAILAICIARLVWDIDTQLGVIEVIYQPVTVYSGVILMLCSFFLVSFSHAYMQSQWRSGIDEDSQHPLLVSGPFKRTRNPIFKGVLLGQLGLFLTFPSLFTLVCLITGVTMICLQVRQEEIALEKSHGDVYIQYKQKTPRWL</sequence>
<evidence type="ECO:0000256" key="2">
    <source>
        <dbReference type="ARBA" id="ARBA00022692"/>
    </source>
</evidence>
<accession>A0A348WQL1</accession>
<evidence type="ECO:0000313" key="7">
    <source>
        <dbReference type="Proteomes" id="UP000262878"/>
    </source>
</evidence>
<keyword evidence="6" id="KW-0808">Transferase</keyword>
<dbReference type="Pfam" id="PF04191">
    <property type="entry name" value="PEMT"/>
    <property type="match status" value="1"/>
</dbReference>
<dbReference type="GO" id="GO:0008168">
    <property type="term" value="F:methyltransferase activity"/>
    <property type="evidence" value="ECO:0007669"/>
    <property type="project" value="UniProtKB-KW"/>
</dbReference>
<comment type="caution">
    <text evidence="6">The sequence shown here is derived from an EMBL/GenBank/DDBJ whole genome shotgun (WGS) entry which is preliminary data.</text>
</comment>
<name>A0A348WQL1_9GAMM</name>
<evidence type="ECO:0000256" key="1">
    <source>
        <dbReference type="ARBA" id="ARBA00004127"/>
    </source>
</evidence>
<dbReference type="GO" id="GO:0012505">
    <property type="term" value="C:endomembrane system"/>
    <property type="evidence" value="ECO:0007669"/>
    <property type="project" value="UniProtKB-SubCell"/>
</dbReference>
<gene>
    <name evidence="6" type="ORF">DCR58_08585</name>
</gene>
<protein>
    <submittedName>
        <fullName evidence="6">Isoprenylcysteine carboxylmethyltransferase family protein</fullName>
    </submittedName>
</protein>
<feature type="transmembrane region" description="Helical" evidence="5">
    <location>
        <begin position="144"/>
        <end position="171"/>
    </location>
</feature>
<feature type="transmembrane region" description="Helical" evidence="5">
    <location>
        <begin position="84"/>
        <end position="106"/>
    </location>
</feature>
<evidence type="ECO:0000256" key="5">
    <source>
        <dbReference type="SAM" id="Phobius"/>
    </source>
</evidence>
<proteinExistence type="predicted"/>
<dbReference type="AlphaFoldDB" id="A0A348WQL1"/>
<dbReference type="Proteomes" id="UP000262878">
    <property type="component" value="Unassembled WGS sequence"/>
</dbReference>
<comment type="subcellular location">
    <subcellularLocation>
        <location evidence="1">Endomembrane system</location>
        <topology evidence="1">Multi-pass membrane protein</topology>
    </subcellularLocation>
</comment>
<dbReference type="PANTHER" id="PTHR12714">
    <property type="entry name" value="PROTEIN-S ISOPRENYLCYSTEINE O-METHYLTRANSFERASE"/>
    <property type="match status" value="1"/>
</dbReference>
<dbReference type="EMBL" id="DMUP01000205">
    <property type="protein sequence ID" value="HAR56823.1"/>
    <property type="molecule type" value="Genomic_DNA"/>
</dbReference>
<keyword evidence="4 5" id="KW-0472">Membrane</keyword>
<evidence type="ECO:0000256" key="3">
    <source>
        <dbReference type="ARBA" id="ARBA00022989"/>
    </source>
</evidence>
<feature type="transmembrane region" description="Helical" evidence="5">
    <location>
        <begin position="49"/>
        <end position="72"/>
    </location>
</feature>
<keyword evidence="2 5" id="KW-0812">Transmembrane</keyword>
<keyword evidence="3 5" id="KW-1133">Transmembrane helix</keyword>